<proteinExistence type="predicted"/>
<feature type="transmembrane region" description="Helical" evidence="1">
    <location>
        <begin position="7"/>
        <end position="25"/>
    </location>
</feature>
<name>A0A5E4MB63_9HEMI</name>
<dbReference type="GO" id="GO:0032259">
    <property type="term" value="P:methylation"/>
    <property type="evidence" value="ECO:0007669"/>
    <property type="project" value="UniProtKB-KW"/>
</dbReference>
<dbReference type="GO" id="GO:0005886">
    <property type="term" value="C:plasma membrane"/>
    <property type="evidence" value="ECO:0007669"/>
    <property type="project" value="TreeGrafter"/>
</dbReference>
<keyword evidence="1" id="KW-0472">Membrane</keyword>
<sequence>MKRLSKKLCLYFFIFFIFVFIFVFTSKNNNDLKNYDEMFKTFYNYQKYDDLNGPKISMDDSNLVRKLREHFLVKPIKESKGKRIRYNLSNMSEKDPSMGQATEIAKILDYTKGGFFIECGALDGETRSNTLYFERYYGWTGLLIEADPLNFVKMLNKGRQAYLSPSCLSVNPYPEIVSFLQRSNMGRIADDEVVEDEVISNTFETKKSPMINVQCFPLYTYLLALNITVIDYFSLDVEGSELNVLKTIPFDKIDIKTLSVEFFHVKEGDDGVRSFLESKGYIVTAKVTRQDRLANDYIFAKPSILTQNVSFYIT</sequence>
<keyword evidence="3" id="KW-0489">Methyltransferase</keyword>
<dbReference type="Pfam" id="PF05050">
    <property type="entry name" value="Methyltransf_21"/>
    <property type="match status" value="1"/>
</dbReference>
<dbReference type="EMBL" id="CABPRJ010000482">
    <property type="protein sequence ID" value="VVC28638.1"/>
    <property type="molecule type" value="Genomic_DNA"/>
</dbReference>
<evidence type="ECO:0000256" key="1">
    <source>
        <dbReference type="SAM" id="Phobius"/>
    </source>
</evidence>
<keyword evidence="1" id="KW-1133">Transmembrane helix</keyword>
<gene>
    <name evidence="3" type="ORF">CINCED_3A020376</name>
</gene>
<evidence type="ECO:0000313" key="4">
    <source>
        <dbReference type="Proteomes" id="UP000325440"/>
    </source>
</evidence>
<dbReference type="GO" id="GO:0005789">
    <property type="term" value="C:endoplasmic reticulum membrane"/>
    <property type="evidence" value="ECO:0007669"/>
    <property type="project" value="TreeGrafter"/>
</dbReference>
<dbReference type="GO" id="GO:0016197">
    <property type="term" value="P:endosomal transport"/>
    <property type="evidence" value="ECO:0007669"/>
    <property type="project" value="TreeGrafter"/>
</dbReference>
<dbReference type="InterPro" id="IPR006342">
    <property type="entry name" value="FkbM_mtfrase"/>
</dbReference>
<dbReference type="InterPro" id="IPR029063">
    <property type="entry name" value="SAM-dependent_MTases_sf"/>
</dbReference>
<reference evidence="3 4" key="1">
    <citation type="submission" date="2019-08" db="EMBL/GenBank/DDBJ databases">
        <authorList>
            <person name="Alioto T."/>
            <person name="Alioto T."/>
            <person name="Gomez Garrido J."/>
        </authorList>
    </citation>
    <scope>NUCLEOTIDE SEQUENCE [LARGE SCALE GENOMIC DNA]</scope>
</reference>
<dbReference type="PANTHER" id="PTHR34009">
    <property type="entry name" value="PROTEIN STAR"/>
    <property type="match status" value="1"/>
</dbReference>
<dbReference type="Proteomes" id="UP000325440">
    <property type="component" value="Unassembled WGS sequence"/>
</dbReference>
<dbReference type="Gene3D" id="3.40.50.150">
    <property type="entry name" value="Vaccinia Virus protein VP39"/>
    <property type="match status" value="1"/>
</dbReference>
<evidence type="ECO:0000313" key="3">
    <source>
        <dbReference type="EMBL" id="VVC28638.1"/>
    </source>
</evidence>
<organism evidence="3 4">
    <name type="scientific">Cinara cedri</name>
    <dbReference type="NCBI Taxonomy" id="506608"/>
    <lineage>
        <taxon>Eukaryota</taxon>
        <taxon>Metazoa</taxon>
        <taxon>Ecdysozoa</taxon>
        <taxon>Arthropoda</taxon>
        <taxon>Hexapoda</taxon>
        <taxon>Insecta</taxon>
        <taxon>Pterygota</taxon>
        <taxon>Neoptera</taxon>
        <taxon>Paraneoptera</taxon>
        <taxon>Hemiptera</taxon>
        <taxon>Sternorrhyncha</taxon>
        <taxon>Aphidomorpha</taxon>
        <taxon>Aphidoidea</taxon>
        <taxon>Aphididae</taxon>
        <taxon>Lachninae</taxon>
        <taxon>Cinara</taxon>
    </lineage>
</organism>
<keyword evidence="4" id="KW-1185">Reference proteome</keyword>
<evidence type="ECO:0000259" key="2">
    <source>
        <dbReference type="Pfam" id="PF05050"/>
    </source>
</evidence>
<dbReference type="GO" id="GO:0031902">
    <property type="term" value="C:late endosome membrane"/>
    <property type="evidence" value="ECO:0007669"/>
    <property type="project" value="TreeGrafter"/>
</dbReference>
<dbReference type="GO" id="GO:0008168">
    <property type="term" value="F:methyltransferase activity"/>
    <property type="evidence" value="ECO:0007669"/>
    <property type="project" value="UniProtKB-KW"/>
</dbReference>
<dbReference type="PANTHER" id="PTHR34009:SF2">
    <property type="entry name" value="PROTEIN STAR"/>
    <property type="match status" value="1"/>
</dbReference>
<dbReference type="InterPro" id="IPR053202">
    <property type="entry name" value="EGF_Rcpt_Signaling_Reg"/>
</dbReference>
<dbReference type="SUPFAM" id="SSF53335">
    <property type="entry name" value="S-adenosyl-L-methionine-dependent methyltransferases"/>
    <property type="match status" value="1"/>
</dbReference>
<keyword evidence="3" id="KW-0808">Transferase</keyword>
<dbReference type="AlphaFoldDB" id="A0A5E4MB63"/>
<protein>
    <submittedName>
        <fullName evidence="3">Methyltransferase FkbM,S-adenosyl-L-methionine-dependent methyltransferase</fullName>
    </submittedName>
</protein>
<dbReference type="GO" id="GO:0006888">
    <property type="term" value="P:endoplasmic reticulum to Golgi vesicle-mediated transport"/>
    <property type="evidence" value="ECO:0007669"/>
    <property type="project" value="TreeGrafter"/>
</dbReference>
<keyword evidence="1" id="KW-0812">Transmembrane</keyword>
<feature type="domain" description="Methyltransferase FkbM" evidence="2">
    <location>
        <begin position="118"/>
        <end position="282"/>
    </location>
</feature>
<dbReference type="GO" id="GO:0005794">
    <property type="term" value="C:Golgi apparatus"/>
    <property type="evidence" value="ECO:0007669"/>
    <property type="project" value="TreeGrafter"/>
</dbReference>
<accession>A0A5E4MB63</accession>
<dbReference type="OrthoDB" id="6357215at2759"/>